<dbReference type="InterPro" id="IPR051694">
    <property type="entry name" value="Immunoregulatory_rcpt-like"/>
</dbReference>
<organism evidence="7 8">
    <name type="scientific">Vanrija albida</name>
    <dbReference type="NCBI Taxonomy" id="181172"/>
    <lineage>
        <taxon>Eukaryota</taxon>
        <taxon>Fungi</taxon>
        <taxon>Dikarya</taxon>
        <taxon>Basidiomycota</taxon>
        <taxon>Agaricomycotina</taxon>
        <taxon>Tremellomycetes</taxon>
        <taxon>Trichosporonales</taxon>
        <taxon>Trichosporonaceae</taxon>
        <taxon>Vanrija</taxon>
    </lineage>
</organism>
<gene>
    <name evidence="7" type="ORF">Q8F55_005939</name>
</gene>
<feature type="region of interest" description="Disordered" evidence="5">
    <location>
        <begin position="338"/>
        <end position="400"/>
    </location>
</feature>
<accession>A0ABR3Q3K6</accession>
<proteinExistence type="predicted"/>
<evidence type="ECO:0000256" key="4">
    <source>
        <dbReference type="ARBA" id="ARBA00023136"/>
    </source>
</evidence>
<dbReference type="GeneID" id="95986982"/>
<evidence type="ECO:0000256" key="2">
    <source>
        <dbReference type="ARBA" id="ARBA00022692"/>
    </source>
</evidence>
<evidence type="ECO:0000256" key="1">
    <source>
        <dbReference type="ARBA" id="ARBA00004167"/>
    </source>
</evidence>
<sequence>MVLLASAQAAPIPHKRQDTPSDAEATVATDEAIIPPSTARAEGTNPLGIPDPAVLISQAATPEVSAALSSALSSATAGRSSATASSSKTAVSSLSAQRSSSLVTTATASTTAATTATPITQYITTTVPELSETPASSSSATASSSTVAAAGDTVNKGGVTSGGAIAGVVLAVVAVILSLFALGLWLQARAAHRYKSVPPEHRDVAGYRKPSEDIRMSVLSESEGASLAEHPAPTPLTEHSLRTLDETNNPAPLSLGPTPGPQARIPSDEPASVVSTMEEEPVGYMGSPLKELVDWGAQRHLALQARLDAAAGVPPSELPGVRVRDLSTDVEAAPPRFVPFQGSWQRGTFGPMTASSAGTTHSATSGHSGESDPTLVSRLEQTTPESSPERPVDPRTLLSPISTESVYSTSAETAIHVPEASTSRLPPPPLPTLPEGSDVWVTTPAITLTDPAASRAMLAHTASRRRSGQFTGTPAKTRLQQEAYEAHGRQGSTSRYPVAYHHGSLGGQIVHGESEGSSHASDASAAEIIELPRRRWSGGSRQWRALE</sequence>
<keyword evidence="4 6" id="KW-0472">Membrane</keyword>
<evidence type="ECO:0000256" key="6">
    <source>
        <dbReference type="SAM" id="Phobius"/>
    </source>
</evidence>
<dbReference type="PANTHER" id="PTHR15549">
    <property type="entry name" value="PAIRED IMMUNOGLOBULIN-LIKE TYPE 2 RECEPTOR"/>
    <property type="match status" value="1"/>
</dbReference>
<feature type="compositionally biased region" description="Low complexity" evidence="5">
    <location>
        <begin position="353"/>
        <end position="368"/>
    </location>
</feature>
<keyword evidence="8" id="KW-1185">Reference proteome</keyword>
<comment type="subcellular location">
    <subcellularLocation>
        <location evidence="1">Membrane</location>
        <topology evidence="1">Single-pass membrane protein</topology>
    </subcellularLocation>
</comment>
<dbReference type="EMBL" id="JBBXJM010000004">
    <property type="protein sequence ID" value="KAL1409112.1"/>
    <property type="molecule type" value="Genomic_DNA"/>
</dbReference>
<keyword evidence="3 6" id="KW-1133">Transmembrane helix</keyword>
<dbReference type="Proteomes" id="UP001565368">
    <property type="component" value="Unassembled WGS sequence"/>
</dbReference>
<protein>
    <recommendedName>
        <fullName evidence="9">Transmembrane protein</fullName>
    </recommendedName>
</protein>
<feature type="region of interest" description="Disordered" evidence="5">
    <location>
        <begin position="417"/>
        <end position="438"/>
    </location>
</feature>
<feature type="region of interest" description="Disordered" evidence="5">
    <location>
        <begin position="508"/>
        <end position="531"/>
    </location>
</feature>
<keyword evidence="2 6" id="KW-0812">Transmembrane</keyword>
<comment type="caution">
    <text evidence="7">The sequence shown here is derived from an EMBL/GenBank/DDBJ whole genome shotgun (WGS) entry which is preliminary data.</text>
</comment>
<name>A0ABR3Q3K6_9TREE</name>
<evidence type="ECO:0008006" key="9">
    <source>
        <dbReference type="Google" id="ProtNLM"/>
    </source>
</evidence>
<feature type="transmembrane region" description="Helical" evidence="6">
    <location>
        <begin position="164"/>
        <end position="186"/>
    </location>
</feature>
<evidence type="ECO:0000256" key="5">
    <source>
        <dbReference type="SAM" id="MobiDB-lite"/>
    </source>
</evidence>
<evidence type="ECO:0000313" key="7">
    <source>
        <dbReference type="EMBL" id="KAL1409112.1"/>
    </source>
</evidence>
<evidence type="ECO:0000313" key="8">
    <source>
        <dbReference type="Proteomes" id="UP001565368"/>
    </source>
</evidence>
<evidence type="ECO:0000256" key="3">
    <source>
        <dbReference type="ARBA" id="ARBA00022989"/>
    </source>
</evidence>
<reference evidence="7 8" key="1">
    <citation type="submission" date="2023-08" db="EMBL/GenBank/DDBJ databases">
        <title>Annotated Genome Sequence of Vanrija albida AlHP1.</title>
        <authorList>
            <person name="Herzog R."/>
        </authorList>
    </citation>
    <scope>NUCLEOTIDE SEQUENCE [LARGE SCALE GENOMIC DNA]</scope>
    <source>
        <strain evidence="7 8">AlHP1</strain>
    </source>
</reference>
<dbReference type="RefSeq" id="XP_069209056.1">
    <property type="nucleotide sequence ID" value="XM_069354414.1"/>
</dbReference>
<feature type="region of interest" description="Disordered" evidence="5">
    <location>
        <begin position="244"/>
        <end position="268"/>
    </location>
</feature>